<dbReference type="Pfam" id="PF08044">
    <property type="entry name" value="DUF1707"/>
    <property type="match status" value="1"/>
</dbReference>
<keyword evidence="1" id="KW-0812">Transmembrane</keyword>
<dbReference type="RefSeq" id="WP_362775487.1">
    <property type="nucleotide sequence ID" value="NZ_JBHSBC010000019.1"/>
</dbReference>
<dbReference type="InterPro" id="IPR012551">
    <property type="entry name" value="DUF1707_SHOCT-like"/>
</dbReference>
<evidence type="ECO:0000256" key="1">
    <source>
        <dbReference type="SAM" id="Phobius"/>
    </source>
</evidence>
<keyword evidence="1" id="KW-0472">Membrane</keyword>
<keyword evidence="4" id="KW-1185">Reference proteome</keyword>
<feature type="domain" description="DUF1707" evidence="2">
    <location>
        <begin position="7"/>
        <end position="59"/>
    </location>
</feature>
<proteinExistence type="predicted"/>
<protein>
    <submittedName>
        <fullName evidence="3">DUF1707 domain-containing protein</fullName>
    </submittedName>
</protein>
<accession>A0ABV8F0Y9</accession>
<evidence type="ECO:0000313" key="4">
    <source>
        <dbReference type="Proteomes" id="UP001595698"/>
    </source>
</evidence>
<keyword evidence="1" id="KW-1133">Transmembrane helix</keyword>
<dbReference type="EMBL" id="JBHSBC010000019">
    <property type="protein sequence ID" value="MFC3982322.1"/>
    <property type="molecule type" value="Genomic_DNA"/>
</dbReference>
<feature type="transmembrane region" description="Helical" evidence="1">
    <location>
        <begin position="188"/>
        <end position="207"/>
    </location>
</feature>
<comment type="caution">
    <text evidence="3">The sequence shown here is derived from an EMBL/GenBank/DDBJ whole genome shotgun (WGS) entry which is preliminary data.</text>
</comment>
<gene>
    <name evidence="3" type="ORF">ACFOYY_19415</name>
</gene>
<reference evidence="4" key="1">
    <citation type="journal article" date="2019" name="Int. J. Syst. Evol. Microbiol.">
        <title>The Global Catalogue of Microorganisms (GCM) 10K type strain sequencing project: providing services to taxonomists for standard genome sequencing and annotation.</title>
        <authorList>
            <consortium name="The Broad Institute Genomics Platform"/>
            <consortium name="The Broad Institute Genome Sequencing Center for Infectious Disease"/>
            <person name="Wu L."/>
            <person name="Ma J."/>
        </authorList>
    </citation>
    <scope>NUCLEOTIDE SEQUENCE [LARGE SCALE GENOMIC DNA]</scope>
    <source>
        <strain evidence="4">TBRC 7912</strain>
    </source>
</reference>
<evidence type="ECO:0000313" key="3">
    <source>
        <dbReference type="EMBL" id="MFC3982322.1"/>
    </source>
</evidence>
<evidence type="ECO:0000259" key="2">
    <source>
        <dbReference type="Pfam" id="PF08044"/>
    </source>
</evidence>
<organism evidence="3 4">
    <name type="scientific">Streptosporangium jomthongense</name>
    <dbReference type="NCBI Taxonomy" id="1193683"/>
    <lineage>
        <taxon>Bacteria</taxon>
        <taxon>Bacillati</taxon>
        <taxon>Actinomycetota</taxon>
        <taxon>Actinomycetes</taxon>
        <taxon>Streptosporangiales</taxon>
        <taxon>Streptosporangiaceae</taxon>
        <taxon>Streptosporangium</taxon>
    </lineage>
</organism>
<name>A0ABV8F0Y9_9ACTN</name>
<sequence length="216" mass="25125">MTFPDDLRIGDAERDAATESLREHYAQGRLNHEEFEERLDVIMTARTGRDLARAGADLPDLPGMYGFGATENGGHGAVAEGGGERWDHHSWDQREWRRQWRDQWREARRLHRHAHHGWSHSGQWQRQWQQQWNEQWRNQAALQRLTAQRWAAARHHRPGHHRGGGAFVPVLIGVVALTAIMGFGVFKILFLAWIVMAVAGVLHRKHWHHRMGHGRR</sequence>
<dbReference type="Proteomes" id="UP001595698">
    <property type="component" value="Unassembled WGS sequence"/>
</dbReference>